<keyword evidence="1" id="KW-1133">Transmembrane helix</keyword>
<protein>
    <recommendedName>
        <fullName evidence="4">Metal-dependent hydrolase</fullName>
    </recommendedName>
</protein>
<dbReference type="KEGG" id="rti:DC20_20930"/>
<feature type="transmembrane region" description="Helical" evidence="1">
    <location>
        <begin position="31"/>
        <end position="52"/>
    </location>
</feature>
<accession>A0A0P0CW82</accession>
<keyword evidence="1" id="KW-0472">Membrane</keyword>
<feature type="transmembrane region" description="Helical" evidence="1">
    <location>
        <begin position="6"/>
        <end position="24"/>
    </location>
</feature>
<organism evidence="2 3">
    <name type="scientific">Rufibacter tibetensis</name>
    <dbReference type="NCBI Taxonomy" id="512763"/>
    <lineage>
        <taxon>Bacteria</taxon>
        <taxon>Pseudomonadati</taxon>
        <taxon>Bacteroidota</taxon>
        <taxon>Cytophagia</taxon>
        <taxon>Cytophagales</taxon>
        <taxon>Hymenobacteraceae</taxon>
        <taxon>Rufibacter</taxon>
    </lineage>
</organism>
<keyword evidence="1" id="KW-0812">Transmembrane</keyword>
<dbReference type="EMBL" id="CP012643">
    <property type="protein sequence ID" value="ALJ01003.1"/>
    <property type="molecule type" value="Genomic_DNA"/>
</dbReference>
<dbReference type="Pfam" id="PF19617">
    <property type="entry name" value="DUF6122"/>
    <property type="match status" value="1"/>
</dbReference>
<dbReference type="OrthoDB" id="289051at2"/>
<evidence type="ECO:0000313" key="2">
    <source>
        <dbReference type="EMBL" id="ALJ01003.1"/>
    </source>
</evidence>
<dbReference type="RefSeq" id="WP_062545639.1">
    <property type="nucleotide sequence ID" value="NZ_CP012643.1"/>
</dbReference>
<proteinExistence type="predicted"/>
<evidence type="ECO:0008006" key="4">
    <source>
        <dbReference type="Google" id="ProtNLM"/>
    </source>
</evidence>
<evidence type="ECO:0000313" key="3">
    <source>
        <dbReference type="Proteomes" id="UP000061382"/>
    </source>
</evidence>
<keyword evidence="3" id="KW-1185">Reference proteome</keyword>
<gene>
    <name evidence="2" type="ORF">DC20_20930</name>
</gene>
<dbReference type="InterPro" id="IPR046125">
    <property type="entry name" value="DUF6122"/>
</dbReference>
<reference evidence="2 3" key="1">
    <citation type="submission" date="2015-08" db="EMBL/GenBank/DDBJ databases">
        <title>Complete genome sequence of Rufibacter tibetensis strain 1351t, a radiation-resistant bacterium from tibet plateau.</title>
        <authorList>
            <person name="Dai J."/>
        </authorList>
    </citation>
    <scope>NUCLEOTIDE SEQUENCE [LARGE SCALE GENOMIC DNA]</scope>
    <source>
        <strain evidence="2 3">1351</strain>
    </source>
</reference>
<dbReference type="AlphaFoldDB" id="A0A0P0CW82"/>
<dbReference type="Proteomes" id="UP000061382">
    <property type="component" value="Chromosome"/>
</dbReference>
<sequence>MSSAFLLHMVLHVVVPVAIAWVFYRSIFKRASLLLLAGILIDLDHLLANPIVDPNRCSVGYHLLHQYWLIPVYGLLVIFPRTRLVGIGLGIHIVLDYIDCL</sequence>
<evidence type="ECO:0000256" key="1">
    <source>
        <dbReference type="SAM" id="Phobius"/>
    </source>
</evidence>
<name>A0A0P0CW82_9BACT</name>
<dbReference type="PATRIC" id="fig|512763.3.peg.4600"/>